<feature type="region of interest" description="Disordered" evidence="1">
    <location>
        <begin position="89"/>
        <end position="135"/>
    </location>
</feature>
<evidence type="ECO:0000313" key="3">
    <source>
        <dbReference type="WBParaSite" id="PDA_v2.g21331.t1"/>
    </source>
</evidence>
<feature type="compositionally biased region" description="Low complexity" evidence="1">
    <location>
        <begin position="102"/>
        <end position="116"/>
    </location>
</feature>
<dbReference type="WBParaSite" id="PDA_v2.g21331.t1">
    <property type="protein sequence ID" value="PDA_v2.g21331.t1"/>
    <property type="gene ID" value="PDA_v2.g21331"/>
</dbReference>
<protein>
    <submittedName>
        <fullName evidence="3">Uncharacterized protein</fullName>
    </submittedName>
</protein>
<dbReference type="Proteomes" id="UP000887578">
    <property type="component" value="Unplaced"/>
</dbReference>
<name>A0A914PRT2_9BILA</name>
<reference evidence="3" key="1">
    <citation type="submission" date="2022-11" db="UniProtKB">
        <authorList>
            <consortium name="WormBaseParasite"/>
        </authorList>
    </citation>
    <scope>IDENTIFICATION</scope>
</reference>
<sequence length="231" mass="26562">MAAKYILIDYEKYKALLNRNSGDYFQNKADNFMENKTLDDSSKNIFYNLALKQLLKSRKEKKEEPLNVKFDPALLENLIKQEPAPILDNSNATSHFTDTTQSFHSIPSHSIPDISFYNESPPRPARKSKKKTQKKTVEIFDKLERRDKANVTKKKTLKSQAVDKVADYLYSNRDKYDINEAGEILDIQNRPIKNSGYKLSAQRLVHATSPGVISPKGHTRIKIKARKDLDM</sequence>
<proteinExistence type="predicted"/>
<dbReference type="AlphaFoldDB" id="A0A914PRT2"/>
<evidence type="ECO:0000313" key="2">
    <source>
        <dbReference type="Proteomes" id="UP000887578"/>
    </source>
</evidence>
<keyword evidence="2" id="KW-1185">Reference proteome</keyword>
<feature type="compositionally biased region" description="Basic residues" evidence="1">
    <location>
        <begin position="124"/>
        <end position="134"/>
    </location>
</feature>
<accession>A0A914PRT2</accession>
<organism evidence="2 3">
    <name type="scientific">Panagrolaimus davidi</name>
    <dbReference type="NCBI Taxonomy" id="227884"/>
    <lineage>
        <taxon>Eukaryota</taxon>
        <taxon>Metazoa</taxon>
        <taxon>Ecdysozoa</taxon>
        <taxon>Nematoda</taxon>
        <taxon>Chromadorea</taxon>
        <taxon>Rhabditida</taxon>
        <taxon>Tylenchina</taxon>
        <taxon>Panagrolaimomorpha</taxon>
        <taxon>Panagrolaimoidea</taxon>
        <taxon>Panagrolaimidae</taxon>
        <taxon>Panagrolaimus</taxon>
    </lineage>
</organism>
<feature type="compositionally biased region" description="Polar residues" evidence="1">
    <location>
        <begin position="89"/>
        <end position="101"/>
    </location>
</feature>
<evidence type="ECO:0000256" key="1">
    <source>
        <dbReference type="SAM" id="MobiDB-lite"/>
    </source>
</evidence>